<name>A0A2R5EL84_9BACL</name>
<dbReference type="EMBL" id="BDQX01000093">
    <property type="protein sequence ID" value="GBG07392.1"/>
    <property type="molecule type" value="Genomic_DNA"/>
</dbReference>
<sequence>MPWSLPLPAFPINFLTTIPPVNLNVMFRLYRMGAPVILSEEAMPAITHSTADSLRMMVKSYNDHVYIFAVNNSETTQQVTFTSEQFDNDAVVYGTKIVMKRKCL</sequence>
<gene>
    <name evidence="1" type="ORF">PAT3040_01942</name>
</gene>
<proteinExistence type="predicted"/>
<accession>A0A2R5EL84</accession>
<dbReference type="AlphaFoldDB" id="A0A2R5EL84"/>
<evidence type="ECO:0000313" key="2">
    <source>
        <dbReference type="Proteomes" id="UP000245202"/>
    </source>
</evidence>
<dbReference type="Proteomes" id="UP000245202">
    <property type="component" value="Unassembled WGS sequence"/>
</dbReference>
<comment type="caution">
    <text evidence="1">The sequence shown here is derived from an EMBL/GenBank/DDBJ whole genome shotgun (WGS) entry which is preliminary data.</text>
</comment>
<evidence type="ECO:0000313" key="1">
    <source>
        <dbReference type="EMBL" id="GBG07392.1"/>
    </source>
</evidence>
<reference evidence="1 2" key="1">
    <citation type="submission" date="2017-08" db="EMBL/GenBank/DDBJ databases">
        <title>Substantial Increase in Enzyme Production by Combined Drug-Resistance Mutations in Paenibacillus agaridevorans.</title>
        <authorList>
            <person name="Tanaka Y."/>
            <person name="Funane K."/>
            <person name="Hosaka T."/>
            <person name="Shiwa Y."/>
            <person name="Fujita N."/>
            <person name="Miyazaki T."/>
            <person name="Yoshikawa H."/>
            <person name="Murakami K."/>
            <person name="Kasahara K."/>
            <person name="Inaoka T."/>
            <person name="Hiraga Y."/>
            <person name="Ochi K."/>
        </authorList>
    </citation>
    <scope>NUCLEOTIDE SEQUENCE [LARGE SCALE GENOMIC DNA]</scope>
    <source>
        <strain evidence="1 2">T-3040</strain>
    </source>
</reference>
<keyword evidence="2" id="KW-1185">Reference proteome</keyword>
<organism evidence="1 2">
    <name type="scientific">Paenibacillus agaridevorans</name>
    <dbReference type="NCBI Taxonomy" id="171404"/>
    <lineage>
        <taxon>Bacteria</taxon>
        <taxon>Bacillati</taxon>
        <taxon>Bacillota</taxon>
        <taxon>Bacilli</taxon>
        <taxon>Bacillales</taxon>
        <taxon>Paenibacillaceae</taxon>
        <taxon>Paenibacillus</taxon>
    </lineage>
</organism>
<protein>
    <submittedName>
        <fullName evidence="1">Uncharacterized protein</fullName>
    </submittedName>
</protein>